<feature type="region of interest" description="Disordered" evidence="1">
    <location>
        <begin position="1"/>
        <end position="71"/>
    </location>
</feature>
<evidence type="ECO:0000313" key="2">
    <source>
        <dbReference type="EMBL" id="QDZ18319.1"/>
    </source>
</evidence>
<organism evidence="2 3">
    <name type="scientific">Chloropicon primus</name>
    <dbReference type="NCBI Taxonomy" id="1764295"/>
    <lineage>
        <taxon>Eukaryota</taxon>
        <taxon>Viridiplantae</taxon>
        <taxon>Chlorophyta</taxon>
        <taxon>Chloropicophyceae</taxon>
        <taxon>Chloropicales</taxon>
        <taxon>Chloropicaceae</taxon>
        <taxon>Chloropicon</taxon>
    </lineage>
</organism>
<reference evidence="2 3" key="1">
    <citation type="submission" date="2018-07" db="EMBL/GenBank/DDBJ databases">
        <title>The complete nuclear genome of the prasinophyte Chloropicon primus (CCMP1205).</title>
        <authorList>
            <person name="Pombert J.-F."/>
            <person name="Otis C."/>
            <person name="Turmel M."/>
            <person name="Lemieux C."/>
        </authorList>
    </citation>
    <scope>NUCLEOTIDE SEQUENCE [LARGE SCALE GENOMIC DNA]</scope>
    <source>
        <strain evidence="2 3">CCMP1205</strain>
    </source>
</reference>
<dbReference type="Proteomes" id="UP000316726">
    <property type="component" value="Chromosome 1"/>
</dbReference>
<evidence type="ECO:0000256" key="1">
    <source>
        <dbReference type="SAM" id="MobiDB-lite"/>
    </source>
</evidence>
<feature type="compositionally biased region" description="Low complexity" evidence="1">
    <location>
        <begin position="1"/>
        <end position="12"/>
    </location>
</feature>
<sequence length="167" mass="18208">MGAASSSVAARRGAAEAKKRALPKYEDATGIGASGGGGTQTQTRIARPESYREAETFAPGAASSPSDKGDLDEMLKQLSGLVKERSVPIRMDEQAVAHARRLRKEVQKEVNSKRLSLRDVERTLRDPNLALERGVPRDIVQGLVESIRLPREEDYIADPDADRPPTF</sequence>
<accession>A0A5B8MCZ5</accession>
<keyword evidence="3" id="KW-1185">Reference proteome</keyword>
<dbReference type="EMBL" id="CP031034">
    <property type="protein sequence ID" value="QDZ18319.1"/>
    <property type="molecule type" value="Genomic_DNA"/>
</dbReference>
<protein>
    <submittedName>
        <fullName evidence="2">Uncharacterized protein</fullName>
    </submittedName>
</protein>
<gene>
    <name evidence="2" type="ORF">A3770_01p08370</name>
</gene>
<evidence type="ECO:0000313" key="3">
    <source>
        <dbReference type="Proteomes" id="UP000316726"/>
    </source>
</evidence>
<dbReference type="AlphaFoldDB" id="A0A5B8MCZ5"/>
<feature type="compositionally biased region" description="Basic and acidic residues" evidence="1">
    <location>
        <begin position="46"/>
        <end position="55"/>
    </location>
</feature>
<name>A0A5B8MCZ5_9CHLO</name>
<feature type="compositionally biased region" description="Basic and acidic residues" evidence="1">
    <location>
        <begin position="13"/>
        <end position="27"/>
    </location>
</feature>
<proteinExistence type="predicted"/>